<dbReference type="Proteomes" id="UP001150217">
    <property type="component" value="Unassembled WGS sequence"/>
</dbReference>
<evidence type="ECO:0000313" key="5">
    <source>
        <dbReference type="Proteomes" id="UP001150217"/>
    </source>
</evidence>
<keyword evidence="1" id="KW-0489">Methyltransferase</keyword>
<comment type="caution">
    <text evidence="4">The sequence shown here is derived from an EMBL/GenBank/DDBJ whole genome shotgun (WGS) entry which is preliminary data.</text>
</comment>
<sequence>MAPRSVTSATISEDPLAYEDKHVHAVYEQIAPHFSSTRYKPWPVIAAFLSNIPPGWVGLDSGTGNGKYLPLPAENPRRVWTVGLDHSLNLLKIARNAGGGYREVVRGNVLDQPWRKASFDYAISIATIHHLATYERRKQAIQVGHSNLNDIVLITSIQRLLQAVSPSHGRILIYVWAVEQDDLSRRQIPVVDDPHAVGQSGKDVFVPWVLSSGADSEKLQAEQVFNRYYHMFAKGELEQLVSEAAKELGLHVGLKSESAGARRGIDFQQDGWERSNHYVELRCWAV</sequence>
<keyword evidence="5" id="KW-1185">Reference proteome</keyword>
<dbReference type="InterPro" id="IPR029063">
    <property type="entry name" value="SAM-dependent_MTases_sf"/>
</dbReference>
<dbReference type="InterPro" id="IPR051422">
    <property type="entry name" value="AlkB_tRNA_MeTrf/Diox"/>
</dbReference>
<proteinExistence type="predicted"/>
<accession>A0ABQ8VJ22</accession>
<feature type="domain" description="Methyltransferase type 11" evidence="3">
    <location>
        <begin position="59"/>
        <end position="139"/>
    </location>
</feature>
<protein>
    <recommendedName>
        <fullName evidence="3">Methyltransferase type 11 domain-containing protein</fullName>
    </recommendedName>
</protein>
<dbReference type="PANTHER" id="PTHR13069:SF21">
    <property type="entry name" value="ALKYLATED DNA REPAIR PROTEIN ALKB HOMOLOG 8"/>
    <property type="match status" value="1"/>
</dbReference>
<evidence type="ECO:0000259" key="3">
    <source>
        <dbReference type="Pfam" id="PF08241"/>
    </source>
</evidence>
<dbReference type="SUPFAM" id="SSF53335">
    <property type="entry name" value="S-adenosyl-L-methionine-dependent methyltransferases"/>
    <property type="match status" value="1"/>
</dbReference>
<evidence type="ECO:0000313" key="4">
    <source>
        <dbReference type="EMBL" id="KAJ4495647.1"/>
    </source>
</evidence>
<gene>
    <name evidence="4" type="ORF">C8R41DRAFT_895237</name>
</gene>
<dbReference type="PANTHER" id="PTHR13069">
    <property type="entry name" value="ALKYLATED DNA REPAIR PROTEIN ALKB HOMOLOG 8"/>
    <property type="match status" value="1"/>
</dbReference>
<evidence type="ECO:0000256" key="1">
    <source>
        <dbReference type="ARBA" id="ARBA00022603"/>
    </source>
</evidence>
<dbReference type="Gene3D" id="3.40.50.150">
    <property type="entry name" value="Vaccinia Virus protein VP39"/>
    <property type="match status" value="1"/>
</dbReference>
<name>A0ABQ8VJ22_9AGAR</name>
<dbReference type="EMBL" id="JANVFT010000029">
    <property type="protein sequence ID" value="KAJ4495647.1"/>
    <property type="molecule type" value="Genomic_DNA"/>
</dbReference>
<dbReference type="Pfam" id="PF08241">
    <property type="entry name" value="Methyltransf_11"/>
    <property type="match status" value="1"/>
</dbReference>
<dbReference type="InterPro" id="IPR013216">
    <property type="entry name" value="Methyltransf_11"/>
</dbReference>
<keyword evidence="2" id="KW-0808">Transferase</keyword>
<evidence type="ECO:0000256" key="2">
    <source>
        <dbReference type="ARBA" id="ARBA00022679"/>
    </source>
</evidence>
<reference evidence="4" key="1">
    <citation type="submission" date="2022-08" db="EMBL/GenBank/DDBJ databases">
        <title>A Global Phylogenomic Analysis of the Shiitake Genus Lentinula.</title>
        <authorList>
            <consortium name="DOE Joint Genome Institute"/>
            <person name="Sierra-Patev S."/>
            <person name="Min B."/>
            <person name="Naranjo-Ortiz M."/>
            <person name="Looney B."/>
            <person name="Konkel Z."/>
            <person name="Slot J.C."/>
            <person name="Sakamoto Y."/>
            <person name="Steenwyk J.L."/>
            <person name="Rokas A."/>
            <person name="Carro J."/>
            <person name="Camarero S."/>
            <person name="Ferreira P."/>
            <person name="Molpeceres G."/>
            <person name="Ruiz-Duenas F.J."/>
            <person name="Serrano A."/>
            <person name="Henrissat B."/>
            <person name="Drula E."/>
            <person name="Hughes K.W."/>
            <person name="Mata J.L."/>
            <person name="Ishikawa N.K."/>
            <person name="Vargas-Isla R."/>
            <person name="Ushijima S."/>
            <person name="Smith C.A."/>
            <person name="Ahrendt S."/>
            <person name="Andreopoulos W."/>
            <person name="He G."/>
            <person name="Labutti K."/>
            <person name="Lipzen A."/>
            <person name="Ng V."/>
            <person name="Riley R."/>
            <person name="Sandor L."/>
            <person name="Barry K."/>
            <person name="Martinez A.T."/>
            <person name="Xiao Y."/>
            <person name="Gibbons J.G."/>
            <person name="Terashima K."/>
            <person name="Grigoriev I.V."/>
            <person name="Hibbett D.S."/>
        </authorList>
    </citation>
    <scope>NUCLEOTIDE SEQUENCE</scope>
    <source>
        <strain evidence="4">RHP3577 ss4</strain>
    </source>
</reference>
<organism evidence="4 5">
    <name type="scientific">Lentinula lateritia</name>
    <dbReference type="NCBI Taxonomy" id="40482"/>
    <lineage>
        <taxon>Eukaryota</taxon>
        <taxon>Fungi</taxon>
        <taxon>Dikarya</taxon>
        <taxon>Basidiomycota</taxon>
        <taxon>Agaricomycotina</taxon>
        <taxon>Agaricomycetes</taxon>
        <taxon>Agaricomycetidae</taxon>
        <taxon>Agaricales</taxon>
        <taxon>Marasmiineae</taxon>
        <taxon>Omphalotaceae</taxon>
        <taxon>Lentinula</taxon>
    </lineage>
</organism>